<protein>
    <submittedName>
        <fullName evidence="2">Unnamed protein product</fullName>
    </submittedName>
</protein>
<feature type="compositionally biased region" description="Low complexity" evidence="1">
    <location>
        <begin position="117"/>
        <end position="129"/>
    </location>
</feature>
<comment type="caution">
    <text evidence="2">The sequence shown here is derived from an EMBL/GenBank/DDBJ whole genome shotgun (WGS) entry which is preliminary data.</text>
</comment>
<feature type="compositionally biased region" description="Polar residues" evidence="1">
    <location>
        <begin position="266"/>
        <end position="279"/>
    </location>
</feature>
<feature type="compositionally biased region" description="Low complexity" evidence="1">
    <location>
        <begin position="22"/>
        <end position="36"/>
    </location>
</feature>
<name>A0A9W6X8D5_9STRA</name>
<keyword evidence="3" id="KW-1185">Reference proteome</keyword>
<evidence type="ECO:0000313" key="3">
    <source>
        <dbReference type="Proteomes" id="UP001165083"/>
    </source>
</evidence>
<organism evidence="2 3">
    <name type="scientific">Phytophthora lilii</name>
    <dbReference type="NCBI Taxonomy" id="2077276"/>
    <lineage>
        <taxon>Eukaryota</taxon>
        <taxon>Sar</taxon>
        <taxon>Stramenopiles</taxon>
        <taxon>Oomycota</taxon>
        <taxon>Peronosporomycetes</taxon>
        <taxon>Peronosporales</taxon>
        <taxon>Peronosporaceae</taxon>
        <taxon>Phytophthora</taxon>
    </lineage>
</organism>
<dbReference type="Proteomes" id="UP001165083">
    <property type="component" value="Unassembled WGS sequence"/>
</dbReference>
<feature type="compositionally biased region" description="Polar residues" evidence="1">
    <location>
        <begin position="130"/>
        <end position="143"/>
    </location>
</feature>
<proteinExistence type="predicted"/>
<feature type="compositionally biased region" description="Basic residues" evidence="1">
    <location>
        <begin position="242"/>
        <end position="265"/>
    </location>
</feature>
<feature type="region of interest" description="Disordered" evidence="1">
    <location>
        <begin position="1"/>
        <end position="36"/>
    </location>
</feature>
<feature type="region of interest" description="Disordered" evidence="1">
    <location>
        <begin position="106"/>
        <end position="279"/>
    </location>
</feature>
<evidence type="ECO:0000256" key="1">
    <source>
        <dbReference type="SAM" id="MobiDB-lite"/>
    </source>
</evidence>
<dbReference type="EMBL" id="BSXW01001082">
    <property type="protein sequence ID" value="GMF33492.1"/>
    <property type="molecule type" value="Genomic_DNA"/>
</dbReference>
<feature type="region of interest" description="Disordered" evidence="1">
    <location>
        <begin position="50"/>
        <end position="77"/>
    </location>
</feature>
<gene>
    <name evidence="2" type="ORF">Plil01_001426600</name>
</gene>
<feature type="compositionally biased region" description="Basic residues" evidence="1">
    <location>
        <begin position="64"/>
        <end position="77"/>
    </location>
</feature>
<feature type="compositionally biased region" description="Polar residues" evidence="1">
    <location>
        <begin position="180"/>
        <end position="194"/>
    </location>
</feature>
<evidence type="ECO:0000313" key="2">
    <source>
        <dbReference type="EMBL" id="GMF33492.1"/>
    </source>
</evidence>
<feature type="compositionally biased region" description="Basic and acidic residues" evidence="1">
    <location>
        <begin position="1"/>
        <end position="10"/>
    </location>
</feature>
<sequence>MTIPDDEHRTLTLTIGPRRAKSAASAPPTSNSADSAASYDEVNALLGPDPVLETLSEGDGLRQATRRGPRKTRRRLVLHSATVSPIAACSEDDSDSDVDMSIDFGARDSIDIPTRATSTVVSSQPSSSSANFLSRSTASSEGLSSAGPVAGNSAEPVVVSAAPPTTTIGPPSSATSSSAMPDNSAPSKESSSAGASEVDEGSSPAKSPPRTSSSLRAPPRGKEQSSLARGRSPPRPPSTSRRFQKSKRRASSAARKRSKPAKRSMHATQRSRPAAPTISSVTISSAMTNGSAPTQPGLAGLAASSAGKALAKVTRSPNSAGATNGSVLPPVLRLPLSKLRTRALQAVTRLSHDSPDESAAQVTVPSLWIWALLETHLEISDWPSSVGGRW</sequence>
<dbReference type="AlphaFoldDB" id="A0A9W6X8D5"/>
<feature type="compositionally biased region" description="Low complexity" evidence="1">
    <location>
        <begin position="160"/>
        <end position="179"/>
    </location>
</feature>
<accession>A0A9W6X8D5</accession>
<reference evidence="2" key="1">
    <citation type="submission" date="2023-04" db="EMBL/GenBank/DDBJ databases">
        <title>Phytophthora lilii NBRC 32176.</title>
        <authorList>
            <person name="Ichikawa N."/>
            <person name="Sato H."/>
            <person name="Tonouchi N."/>
        </authorList>
    </citation>
    <scope>NUCLEOTIDE SEQUENCE</scope>
    <source>
        <strain evidence="2">NBRC 32176</strain>
    </source>
</reference>